<dbReference type="AlphaFoldDB" id="A0AA42CN82"/>
<sequence length="98" mass="9865">MNVRNSKALAFALASILAAAAPASAGTYNNWGAAREAAVIGGGYAIGEAIGRDAVSGYDGGALDDGAGSRPSRRPCAVRKPVYDSTGAFIGYRGIQLC</sequence>
<gene>
    <name evidence="2" type="ORF">M8523_31625</name>
</gene>
<evidence type="ECO:0000313" key="3">
    <source>
        <dbReference type="Proteomes" id="UP001165667"/>
    </source>
</evidence>
<reference evidence="2" key="1">
    <citation type="submission" date="2022-05" db="EMBL/GenBank/DDBJ databases">
        <authorList>
            <person name="Pankratov T."/>
        </authorList>
    </citation>
    <scope>NUCLEOTIDE SEQUENCE</scope>
    <source>
        <strain evidence="2">BP6-180914</strain>
    </source>
</reference>
<dbReference type="Proteomes" id="UP001165667">
    <property type="component" value="Unassembled WGS sequence"/>
</dbReference>
<dbReference type="EMBL" id="JAMOIM010000051">
    <property type="protein sequence ID" value="MCW6512466.1"/>
    <property type="molecule type" value="Genomic_DNA"/>
</dbReference>
<accession>A0AA42CN82</accession>
<name>A0AA42CN82_9HYPH</name>
<comment type="caution">
    <text evidence="2">The sequence shown here is derived from an EMBL/GenBank/DDBJ whole genome shotgun (WGS) entry which is preliminary data.</text>
</comment>
<protein>
    <submittedName>
        <fullName evidence="2">Uncharacterized protein</fullName>
    </submittedName>
</protein>
<dbReference type="RefSeq" id="WP_282588844.1">
    <property type="nucleotide sequence ID" value="NZ_JAMOIM010000051.1"/>
</dbReference>
<organism evidence="2 3">
    <name type="scientific">Lichenifustis flavocetrariae</name>
    <dbReference type="NCBI Taxonomy" id="2949735"/>
    <lineage>
        <taxon>Bacteria</taxon>
        <taxon>Pseudomonadati</taxon>
        <taxon>Pseudomonadota</taxon>
        <taxon>Alphaproteobacteria</taxon>
        <taxon>Hyphomicrobiales</taxon>
        <taxon>Lichenihabitantaceae</taxon>
        <taxon>Lichenifustis</taxon>
    </lineage>
</organism>
<keyword evidence="3" id="KW-1185">Reference proteome</keyword>
<keyword evidence="1" id="KW-0732">Signal</keyword>
<evidence type="ECO:0000256" key="1">
    <source>
        <dbReference type="SAM" id="SignalP"/>
    </source>
</evidence>
<evidence type="ECO:0000313" key="2">
    <source>
        <dbReference type="EMBL" id="MCW6512466.1"/>
    </source>
</evidence>
<proteinExistence type="predicted"/>
<feature type="chain" id="PRO_5041277247" evidence="1">
    <location>
        <begin position="26"/>
        <end position="98"/>
    </location>
</feature>
<feature type="signal peptide" evidence="1">
    <location>
        <begin position="1"/>
        <end position="25"/>
    </location>
</feature>